<evidence type="ECO:0000256" key="8">
    <source>
        <dbReference type="ARBA" id="ARBA00023170"/>
    </source>
</evidence>
<dbReference type="GeneTree" id="ENSGT00940000155776"/>
<dbReference type="PANTHER" id="PTHR48423">
    <property type="entry name" value="INTERLEUKIN-27 RECEPTOR SUBUNIT ALPHA"/>
    <property type="match status" value="1"/>
</dbReference>
<evidence type="ECO:0000256" key="4">
    <source>
        <dbReference type="ARBA" id="ARBA00022729"/>
    </source>
</evidence>
<keyword evidence="7 11" id="KW-0472">Membrane</keyword>
<dbReference type="Proteomes" id="UP001108240">
    <property type="component" value="Unplaced"/>
</dbReference>
<keyword evidence="4 12" id="KW-0732">Signal</keyword>
<dbReference type="InterPro" id="IPR003961">
    <property type="entry name" value="FN3_dom"/>
</dbReference>
<sequence>MLRELTSTTMILHWTKMLTVFILFENVKGWNSSSDTVTVPDIINLQALDMWRLEMEWMMNQNEEERNQTYEIQVGRTTNMDIVDSMNVSKRSLEAVHTLVWTSQLPLNCVDHSVRIRFISEASPPSSWSSWKTIYGEMNLAHNQIRLFPDEQVLREGSTVMFCCIFPTETHITSLFFGKTLYEVINISPRVKAIRVENINATNSFGVIFYHDRNSEAAHNFVTFPPEKPFDFRCETEDMRLVYCSWKIQRAPNLTGDRRRKYTLLISDSKAVGCDVENTDHPSCGFDVIQQQITYNTTLLVTNSLGQASETYIFNITDRVFPVPEHLEVTAGVFDSLVILQLDGCFKGLLLICQIELEPGGIKQDLDKNGSDSMQYYAFKLQHLKPSTQYSIRGRCAVQGNDWGRWTTQRLFITEPLVTIDLWRQIRDHPNRTVTLLWKTVSSDSELYIEAYNVCVSYRNTERNVCMTITQTQVELTRDLNMSDITVRAVIQSGLSEPAHITIPSAYIMPREKRIMGNEKGFQLTWTRDSTTTCDYIVEWCMLGVALPCNLQWRKVPANQSSLNLNTGYFKAGVLYEFEIYGCSADGHRRHEKQIGYFKEQKPTQRPTLYSSPNITWSSVNLKWSFNEKDPSHTGFITRYVIMVQDDSEAASNLSYFIQSVDDPCSKSWMVSGLEEDRSYTFQLAACTSAGCGPETTAVFRTRKNFYLLMVKVLVPLVVLVGCCVCLWSYRNLIRGFPEEAFGFLHVKALDLDEDLYEASEKIHTLMIEDCKWCDVEILDVRPITTEKPWLTGAEDQSCSFITPEVTPPSCHLTTDLTNFTYVSCVQQDLPSEELQTEATKQESEISGFSSDYVTSSHATMVQIHSPGQSQSRGALSSANQIAVSGRQQQQL</sequence>
<keyword evidence="8" id="KW-0675">Receptor</keyword>
<name>A0A8C1H2Z6_CYPCA</name>
<keyword evidence="3 11" id="KW-0812">Transmembrane</keyword>
<keyword evidence="9" id="KW-0325">Glycoprotein</keyword>
<dbReference type="Gene3D" id="2.60.40.10">
    <property type="entry name" value="Immunoglobulins"/>
    <property type="match status" value="6"/>
</dbReference>
<evidence type="ECO:0000256" key="1">
    <source>
        <dbReference type="ARBA" id="ARBA00004479"/>
    </source>
</evidence>
<evidence type="ECO:0000256" key="12">
    <source>
        <dbReference type="SAM" id="SignalP"/>
    </source>
</evidence>
<reference evidence="13" key="1">
    <citation type="submission" date="2025-08" db="UniProtKB">
        <authorList>
            <consortium name="Ensembl"/>
        </authorList>
    </citation>
    <scope>IDENTIFICATION</scope>
</reference>
<dbReference type="InterPro" id="IPR013783">
    <property type="entry name" value="Ig-like_fold"/>
</dbReference>
<feature type="chain" id="PRO_5039950138" evidence="12">
    <location>
        <begin position="30"/>
        <end position="892"/>
    </location>
</feature>
<dbReference type="Ensembl" id="ENSCCRT00000021939.2">
    <property type="protein sequence ID" value="ENSCCRP00000020190.2"/>
    <property type="gene ID" value="ENSCCRG00000011126.2"/>
</dbReference>
<evidence type="ECO:0000256" key="6">
    <source>
        <dbReference type="ARBA" id="ARBA00022989"/>
    </source>
</evidence>
<dbReference type="AlphaFoldDB" id="A0A8C1H2Z6"/>
<proteinExistence type="inferred from homology"/>
<evidence type="ECO:0000256" key="5">
    <source>
        <dbReference type="ARBA" id="ARBA00022737"/>
    </source>
</evidence>
<dbReference type="InterPro" id="IPR036116">
    <property type="entry name" value="FN3_sf"/>
</dbReference>
<evidence type="ECO:0000256" key="10">
    <source>
        <dbReference type="SAM" id="MobiDB-lite"/>
    </source>
</evidence>
<organism evidence="13 14">
    <name type="scientific">Cyprinus carpio carpio</name>
    <dbReference type="NCBI Taxonomy" id="630221"/>
    <lineage>
        <taxon>Eukaryota</taxon>
        <taxon>Metazoa</taxon>
        <taxon>Chordata</taxon>
        <taxon>Craniata</taxon>
        <taxon>Vertebrata</taxon>
        <taxon>Euteleostomi</taxon>
        <taxon>Actinopterygii</taxon>
        <taxon>Neopterygii</taxon>
        <taxon>Teleostei</taxon>
        <taxon>Ostariophysi</taxon>
        <taxon>Cypriniformes</taxon>
        <taxon>Cyprinidae</taxon>
        <taxon>Cyprininae</taxon>
        <taxon>Cyprinus</taxon>
    </lineage>
</organism>
<keyword evidence="14" id="KW-1185">Reference proteome</keyword>
<evidence type="ECO:0000256" key="3">
    <source>
        <dbReference type="ARBA" id="ARBA00022692"/>
    </source>
</evidence>
<evidence type="ECO:0000313" key="13">
    <source>
        <dbReference type="Ensembl" id="ENSCCRP00000020190.2"/>
    </source>
</evidence>
<feature type="region of interest" description="Disordered" evidence="10">
    <location>
        <begin position="866"/>
        <end position="892"/>
    </location>
</feature>
<dbReference type="PROSITE" id="PS50853">
    <property type="entry name" value="FN3"/>
    <property type="match status" value="1"/>
</dbReference>
<evidence type="ECO:0000256" key="7">
    <source>
        <dbReference type="ARBA" id="ARBA00023136"/>
    </source>
</evidence>
<protein>
    <submittedName>
        <fullName evidence="13">Oncostatin M receptor</fullName>
    </submittedName>
</protein>
<comment type="similarity">
    <text evidence="2">Belongs to the type I cytokine receptor family. Type 2 subfamily.</text>
</comment>
<dbReference type="CDD" id="cd00063">
    <property type="entry name" value="FN3"/>
    <property type="match status" value="1"/>
</dbReference>
<evidence type="ECO:0000256" key="11">
    <source>
        <dbReference type="SAM" id="Phobius"/>
    </source>
</evidence>
<evidence type="ECO:0000256" key="2">
    <source>
        <dbReference type="ARBA" id="ARBA00008921"/>
    </source>
</evidence>
<dbReference type="Pfam" id="PF00041">
    <property type="entry name" value="fn3"/>
    <property type="match status" value="1"/>
</dbReference>
<feature type="transmembrane region" description="Helical" evidence="11">
    <location>
        <begin position="706"/>
        <end position="730"/>
    </location>
</feature>
<reference evidence="13" key="2">
    <citation type="submission" date="2025-09" db="UniProtKB">
        <authorList>
            <consortium name="Ensembl"/>
        </authorList>
    </citation>
    <scope>IDENTIFICATION</scope>
</reference>
<dbReference type="InterPro" id="IPR052672">
    <property type="entry name" value="Type1_Cytokine_Rcpt_Type2"/>
</dbReference>
<keyword evidence="5" id="KW-0677">Repeat</keyword>
<dbReference type="Pfam" id="PF25552">
    <property type="entry name" value="LIFR_D4"/>
    <property type="match status" value="1"/>
</dbReference>
<dbReference type="SUPFAM" id="SSF49265">
    <property type="entry name" value="Fibronectin type III"/>
    <property type="match status" value="3"/>
</dbReference>
<dbReference type="GO" id="GO:0005886">
    <property type="term" value="C:plasma membrane"/>
    <property type="evidence" value="ECO:0007669"/>
    <property type="project" value="UniProtKB-ARBA"/>
</dbReference>
<dbReference type="InterPro" id="IPR048497">
    <property type="entry name" value="LIF-R-like_Ig-like"/>
</dbReference>
<feature type="signal peptide" evidence="12">
    <location>
        <begin position="1"/>
        <end position="29"/>
    </location>
</feature>
<dbReference type="PANTHER" id="PTHR48423:SF1">
    <property type="entry name" value="INTERLEUKIN-27 RECEPTOR SUBUNIT ALPHA"/>
    <property type="match status" value="1"/>
</dbReference>
<keyword evidence="6 11" id="KW-1133">Transmembrane helix</keyword>
<dbReference type="Pfam" id="PF21177">
    <property type="entry name" value="LIF-R_Ig-like"/>
    <property type="match status" value="1"/>
</dbReference>
<comment type="subcellular location">
    <subcellularLocation>
        <location evidence="1">Membrane</location>
        <topology evidence="1">Single-pass type I membrane protein</topology>
    </subcellularLocation>
</comment>
<dbReference type="InterPro" id="IPR040817">
    <property type="entry name" value="LIFR_D2"/>
</dbReference>
<accession>A0A8C1H2Z6</accession>
<evidence type="ECO:0000313" key="14">
    <source>
        <dbReference type="Proteomes" id="UP001108240"/>
    </source>
</evidence>
<dbReference type="Pfam" id="PF17971">
    <property type="entry name" value="LIFR_D2"/>
    <property type="match status" value="1"/>
</dbReference>
<evidence type="ECO:0000256" key="9">
    <source>
        <dbReference type="ARBA" id="ARBA00023180"/>
    </source>
</evidence>